<keyword evidence="2 4" id="KW-0863">Zinc-finger</keyword>
<dbReference type="Gene3D" id="3.30.40.10">
    <property type="entry name" value="Zinc/RING finger domain, C3HC4 (zinc finger)"/>
    <property type="match status" value="1"/>
</dbReference>
<evidence type="ECO:0000256" key="2">
    <source>
        <dbReference type="ARBA" id="ARBA00022771"/>
    </source>
</evidence>
<evidence type="ECO:0000256" key="3">
    <source>
        <dbReference type="ARBA" id="ARBA00022833"/>
    </source>
</evidence>
<dbReference type="SUPFAM" id="SSF57850">
    <property type="entry name" value="RING/U-box"/>
    <property type="match status" value="1"/>
</dbReference>
<feature type="region of interest" description="Disordered" evidence="5">
    <location>
        <begin position="1"/>
        <end position="109"/>
    </location>
</feature>
<feature type="compositionally biased region" description="Basic and acidic residues" evidence="5">
    <location>
        <begin position="25"/>
        <end position="36"/>
    </location>
</feature>
<protein>
    <submittedName>
        <fullName evidence="8">RING-type domain-containing protein</fullName>
    </submittedName>
</protein>
<keyword evidence="3" id="KW-0862">Zinc</keyword>
<evidence type="ECO:0000313" key="8">
    <source>
        <dbReference type="WBParaSite" id="GPLIN_001108100"/>
    </source>
</evidence>
<evidence type="ECO:0000259" key="6">
    <source>
        <dbReference type="PROSITE" id="PS50089"/>
    </source>
</evidence>
<evidence type="ECO:0000256" key="5">
    <source>
        <dbReference type="SAM" id="MobiDB-lite"/>
    </source>
</evidence>
<dbReference type="Proteomes" id="UP000050741">
    <property type="component" value="Unassembled WGS sequence"/>
</dbReference>
<reference evidence="8" key="2">
    <citation type="submission" date="2016-06" db="UniProtKB">
        <authorList>
            <consortium name="WormBaseParasite"/>
        </authorList>
    </citation>
    <scope>IDENTIFICATION</scope>
</reference>
<organism evidence="7 8">
    <name type="scientific">Globodera pallida</name>
    <name type="common">Potato cyst nematode worm</name>
    <name type="synonym">Heterodera pallida</name>
    <dbReference type="NCBI Taxonomy" id="36090"/>
    <lineage>
        <taxon>Eukaryota</taxon>
        <taxon>Metazoa</taxon>
        <taxon>Ecdysozoa</taxon>
        <taxon>Nematoda</taxon>
        <taxon>Chromadorea</taxon>
        <taxon>Rhabditida</taxon>
        <taxon>Tylenchina</taxon>
        <taxon>Tylenchomorpha</taxon>
        <taxon>Tylenchoidea</taxon>
        <taxon>Heteroderidae</taxon>
        <taxon>Heteroderinae</taxon>
        <taxon>Globodera</taxon>
    </lineage>
</organism>
<dbReference type="InterPro" id="IPR013083">
    <property type="entry name" value="Znf_RING/FYVE/PHD"/>
</dbReference>
<dbReference type="InterPro" id="IPR017907">
    <property type="entry name" value="Znf_RING_CS"/>
</dbReference>
<proteinExistence type="predicted"/>
<dbReference type="WBParaSite" id="GPLIN_001108100">
    <property type="protein sequence ID" value="GPLIN_001108100"/>
    <property type="gene ID" value="GPLIN_001108100"/>
</dbReference>
<reference evidence="7" key="1">
    <citation type="submission" date="2014-05" db="EMBL/GenBank/DDBJ databases">
        <title>The genome and life-stage specific transcriptomes of Globodera pallida elucidate key aspects of plant parasitism by a cyst nematode.</title>
        <authorList>
            <person name="Cotton J.A."/>
            <person name="Lilley C.J."/>
            <person name="Jones L.M."/>
            <person name="Kikuchi T."/>
            <person name="Reid A.J."/>
            <person name="Thorpe P."/>
            <person name="Tsai I.J."/>
            <person name="Beasley H."/>
            <person name="Blok V."/>
            <person name="Cock P.J.A."/>
            <person name="Van den Akker S.E."/>
            <person name="Holroyd N."/>
            <person name="Hunt M."/>
            <person name="Mantelin S."/>
            <person name="Naghra H."/>
            <person name="Pain A."/>
            <person name="Palomares-Rius J.E."/>
            <person name="Zarowiecki M."/>
            <person name="Berriman M."/>
            <person name="Jones J.T."/>
            <person name="Urwin P.E."/>
        </authorList>
    </citation>
    <scope>NUCLEOTIDE SEQUENCE [LARGE SCALE GENOMIC DNA]</scope>
    <source>
        <strain evidence="7">Lindley</strain>
    </source>
</reference>
<dbReference type="PROSITE" id="PS00518">
    <property type="entry name" value="ZF_RING_1"/>
    <property type="match status" value="1"/>
</dbReference>
<name>A0A183CDX7_GLOPA</name>
<dbReference type="PROSITE" id="PS50089">
    <property type="entry name" value="ZF_RING_2"/>
    <property type="match status" value="1"/>
</dbReference>
<dbReference type="InterPro" id="IPR001841">
    <property type="entry name" value="Znf_RING"/>
</dbReference>
<dbReference type="GO" id="GO:0008270">
    <property type="term" value="F:zinc ion binding"/>
    <property type="evidence" value="ECO:0007669"/>
    <property type="project" value="UniProtKB-KW"/>
</dbReference>
<feature type="compositionally biased region" description="Low complexity" evidence="5">
    <location>
        <begin position="86"/>
        <end position="103"/>
    </location>
</feature>
<dbReference type="Pfam" id="PF25447">
    <property type="entry name" value="RING_ZNF598"/>
    <property type="match status" value="1"/>
</dbReference>
<evidence type="ECO:0000256" key="1">
    <source>
        <dbReference type="ARBA" id="ARBA00022723"/>
    </source>
</evidence>
<feature type="compositionally biased region" description="Basic and acidic residues" evidence="5">
    <location>
        <begin position="1"/>
        <end position="18"/>
    </location>
</feature>
<accession>A0A183CDX7</accession>
<sequence length="186" mass="20489">MDRRGRNVRIEMIEENKRTMVAKEPNNDRAHRDNGLKSRPQHQHDGGSSSNASFRRDAGGASGRITPLNMQSQPNWGGGGGGNRGGTRSNNRQSSYQNRNIRQFGGGGKFEGTYKRMAKQRVDHAGVPMSGQVSDCLICCQHSDVYGIGECLHPICMECALRMRVGSDSRQCPQCRAEISTVLLIL</sequence>
<keyword evidence="1" id="KW-0479">Metal-binding</keyword>
<evidence type="ECO:0000313" key="7">
    <source>
        <dbReference type="Proteomes" id="UP000050741"/>
    </source>
</evidence>
<evidence type="ECO:0000256" key="4">
    <source>
        <dbReference type="PROSITE-ProRule" id="PRU00175"/>
    </source>
</evidence>
<dbReference type="AlphaFoldDB" id="A0A183CDX7"/>
<keyword evidence="7" id="KW-1185">Reference proteome</keyword>
<feature type="compositionally biased region" description="Gly residues" evidence="5">
    <location>
        <begin position="76"/>
        <end position="85"/>
    </location>
</feature>
<feature type="domain" description="RING-type" evidence="6">
    <location>
        <begin position="136"/>
        <end position="176"/>
    </location>
</feature>